<comment type="caution">
    <text evidence="12">Lacks conserved residue(s) required for the propagation of feature annotation.</text>
</comment>
<sequence>MEALRIFTQKPYQLRGEVTISGAKNAVLPALAASLLTAEEVRLTNIPLVKDVQTMLTLLAELGAEYELKKKSLTITAKKILSDQAPYQLVRAMRASILVLGPLLARKGRAVVALPGGCAIGTRPVDLHITGLQKLGAEIKIEHGYIVAEARRLKGAEFEFEKKTVTGTENLVMAAALARGETILKNCALEPEVSSLCELLVKMGARIDGIGEETLRIKGVDDLGPASHQIIPDRIEAGTFMVAAALTGGDLVLREVEPAHLQALTDKLTISGARIEKSGRRSIRVIGSQEIKPQDVTTAPYPGFPTDMQAQFMVLMTQASGTSIITETIFDRRFAHANELTRLGASIEIQGDKAIVRGPTPLSGAEVMATDLRASACLVLAGLVATGQTTINDIEHLDRGYEKIEDKLVKLGVKIERLKNNNNHRTGGKT</sequence>
<dbReference type="InterPro" id="IPR005750">
    <property type="entry name" value="UDP_GlcNAc_COvinyl_MurA"/>
</dbReference>
<comment type="caution">
    <text evidence="14">The sequence shown here is derived from an EMBL/GenBank/DDBJ whole genome shotgun (WGS) entry which is preliminary data.</text>
</comment>
<dbReference type="CDD" id="cd01555">
    <property type="entry name" value="UdpNAET"/>
    <property type="match status" value="1"/>
</dbReference>
<feature type="binding site" evidence="12">
    <location>
        <position position="94"/>
    </location>
    <ligand>
        <name>UDP-N-acetyl-alpha-D-glucosamine</name>
        <dbReference type="ChEBI" id="CHEBI:57705"/>
    </ligand>
</feature>
<proteinExistence type="inferred from homology"/>
<name>A0A3E2BQT7_9BACT</name>
<protein>
    <recommendedName>
        <fullName evidence="12">UDP-N-acetylglucosamine 1-carboxyvinyltransferase</fullName>
        <ecNumber evidence="12">2.5.1.7</ecNumber>
    </recommendedName>
    <alternativeName>
        <fullName evidence="12">Enoylpyruvate transferase</fullName>
    </alternativeName>
    <alternativeName>
        <fullName evidence="12">UDP-N-acetylglucosamine enolpyruvyl transferase</fullName>
        <shortName evidence="12">EPT</shortName>
    </alternativeName>
</protein>
<dbReference type="EMBL" id="QUAH01000001">
    <property type="protein sequence ID" value="RFT16996.1"/>
    <property type="molecule type" value="Genomic_DNA"/>
</dbReference>
<dbReference type="EC" id="2.5.1.7" evidence="12"/>
<evidence type="ECO:0000256" key="1">
    <source>
        <dbReference type="ARBA" id="ARBA00004496"/>
    </source>
</evidence>
<keyword evidence="12" id="KW-0670">Pyruvate</keyword>
<reference evidence="14 15" key="1">
    <citation type="submission" date="2018-08" db="EMBL/GenBank/DDBJ databases">
        <title>Genome analysis of the thermophilic bacterium of the candidate phylum Aminicenantes from deep subsurface aquifer revealed its physiology and ecological role.</title>
        <authorList>
            <person name="Kadnikov V.V."/>
            <person name="Mardanov A.V."/>
            <person name="Beletsky A.V."/>
            <person name="Karnachuk O.V."/>
            <person name="Ravin N.V."/>
        </authorList>
    </citation>
    <scope>NUCLEOTIDE SEQUENCE [LARGE SCALE GENOMIC DNA]</scope>
    <source>
        <strain evidence="14">BY38</strain>
    </source>
</reference>
<comment type="pathway">
    <text evidence="2 12">Cell wall biogenesis; peptidoglycan biosynthesis.</text>
</comment>
<dbReference type="NCBIfam" id="TIGR01072">
    <property type="entry name" value="murA"/>
    <property type="match status" value="1"/>
</dbReference>
<evidence type="ECO:0000256" key="4">
    <source>
        <dbReference type="ARBA" id="ARBA00022618"/>
    </source>
</evidence>
<dbReference type="PANTHER" id="PTHR43783">
    <property type="entry name" value="UDP-N-ACETYLGLUCOSAMINE 1-CARBOXYVINYLTRANSFERASE"/>
    <property type="match status" value="1"/>
</dbReference>
<comment type="function">
    <text evidence="12">Cell wall formation. Adds enolpyruvyl to UDP-N-acetylglucosamine.</text>
</comment>
<evidence type="ECO:0000256" key="10">
    <source>
        <dbReference type="ARBA" id="ARBA00038367"/>
    </source>
</evidence>
<dbReference type="PANTHER" id="PTHR43783:SF1">
    <property type="entry name" value="UDP-N-ACETYLGLUCOSAMINE 1-CARBOXYVINYLTRANSFERASE"/>
    <property type="match status" value="1"/>
</dbReference>
<feature type="binding site" evidence="12">
    <location>
        <position position="307"/>
    </location>
    <ligand>
        <name>UDP-N-acetyl-alpha-D-glucosamine</name>
        <dbReference type="ChEBI" id="CHEBI:57705"/>
    </ligand>
</feature>
<evidence type="ECO:0000256" key="2">
    <source>
        <dbReference type="ARBA" id="ARBA00004752"/>
    </source>
</evidence>
<dbReference type="InterPro" id="IPR013792">
    <property type="entry name" value="RNA3'P_cycl/enolpyr_Trfase_a/b"/>
</dbReference>
<organism evidence="14 15">
    <name type="scientific">Candidatus Saccharicenans subterraneus</name>
    <dbReference type="NCBI Taxonomy" id="2508984"/>
    <lineage>
        <taxon>Bacteria</taxon>
        <taxon>Candidatus Aminicenantota</taxon>
        <taxon>Candidatus Aminicenantia</taxon>
        <taxon>Candidatus Aminicenantales</taxon>
        <taxon>Candidatus Saccharicenantaceae</taxon>
        <taxon>Candidatus Saccharicenans</taxon>
    </lineage>
</organism>
<evidence type="ECO:0000256" key="3">
    <source>
        <dbReference type="ARBA" id="ARBA00022490"/>
    </source>
</evidence>
<evidence type="ECO:0000256" key="11">
    <source>
        <dbReference type="ARBA" id="ARBA00047527"/>
    </source>
</evidence>
<dbReference type="UniPathway" id="UPA00219"/>
<dbReference type="FunFam" id="3.65.10.10:FF:000001">
    <property type="entry name" value="UDP-N-acetylglucosamine 1-carboxyvinyltransferase"/>
    <property type="match status" value="1"/>
</dbReference>
<accession>A0A3E2BQT7</accession>
<dbReference type="GO" id="GO:0008760">
    <property type="term" value="F:UDP-N-acetylglucosamine 1-carboxyvinyltransferase activity"/>
    <property type="evidence" value="ECO:0007669"/>
    <property type="project" value="UniProtKB-UniRule"/>
</dbReference>
<dbReference type="Proteomes" id="UP000257323">
    <property type="component" value="Unassembled WGS sequence"/>
</dbReference>
<dbReference type="GO" id="GO:0005737">
    <property type="term" value="C:cytoplasm"/>
    <property type="evidence" value="ECO:0007669"/>
    <property type="project" value="UniProtKB-SubCell"/>
</dbReference>
<feature type="binding site" evidence="12">
    <location>
        <position position="329"/>
    </location>
    <ligand>
        <name>UDP-N-acetyl-alpha-D-glucosamine</name>
        <dbReference type="ChEBI" id="CHEBI:57705"/>
    </ligand>
</feature>
<evidence type="ECO:0000313" key="15">
    <source>
        <dbReference type="Proteomes" id="UP000257323"/>
    </source>
</evidence>
<keyword evidence="4 12" id="KW-0132">Cell division</keyword>
<keyword evidence="5 12" id="KW-0808">Transferase</keyword>
<dbReference type="Gene3D" id="3.65.10.10">
    <property type="entry name" value="Enolpyruvate transferase domain"/>
    <property type="match status" value="2"/>
</dbReference>
<dbReference type="GO" id="GO:0009252">
    <property type="term" value="P:peptidoglycan biosynthetic process"/>
    <property type="evidence" value="ECO:0007669"/>
    <property type="project" value="UniProtKB-UniRule"/>
</dbReference>
<dbReference type="GO" id="GO:0071555">
    <property type="term" value="P:cell wall organization"/>
    <property type="evidence" value="ECO:0007669"/>
    <property type="project" value="UniProtKB-KW"/>
</dbReference>
<feature type="binding site" evidence="12">
    <location>
        <begin position="123"/>
        <end position="127"/>
    </location>
    <ligand>
        <name>UDP-N-acetyl-alpha-D-glucosamine</name>
        <dbReference type="ChEBI" id="CHEBI:57705"/>
    </ligand>
</feature>
<dbReference type="Pfam" id="PF00275">
    <property type="entry name" value="EPSP_synthase"/>
    <property type="match status" value="1"/>
</dbReference>
<dbReference type="InterPro" id="IPR036968">
    <property type="entry name" value="Enolpyruvate_Tfrase_sf"/>
</dbReference>
<evidence type="ECO:0000256" key="9">
    <source>
        <dbReference type="ARBA" id="ARBA00023316"/>
    </source>
</evidence>
<keyword evidence="6 12" id="KW-0133">Cell shape</keyword>
<dbReference type="GO" id="GO:0008360">
    <property type="term" value="P:regulation of cell shape"/>
    <property type="evidence" value="ECO:0007669"/>
    <property type="project" value="UniProtKB-KW"/>
</dbReference>
<evidence type="ECO:0000256" key="6">
    <source>
        <dbReference type="ARBA" id="ARBA00022960"/>
    </source>
</evidence>
<evidence type="ECO:0000256" key="8">
    <source>
        <dbReference type="ARBA" id="ARBA00023306"/>
    </source>
</evidence>
<feature type="modified residue" description="2-(S-cysteinyl)pyruvic acid O-phosphothioketal" evidence="12">
    <location>
        <position position="118"/>
    </location>
</feature>
<keyword evidence="9 12" id="KW-0961">Cell wall biogenesis/degradation</keyword>
<evidence type="ECO:0000256" key="7">
    <source>
        <dbReference type="ARBA" id="ARBA00022984"/>
    </source>
</evidence>
<comment type="catalytic activity">
    <reaction evidence="11 12">
        <text>phosphoenolpyruvate + UDP-N-acetyl-alpha-D-glucosamine = UDP-N-acetyl-3-O-(1-carboxyvinyl)-alpha-D-glucosamine + phosphate</text>
        <dbReference type="Rhea" id="RHEA:18681"/>
        <dbReference type="ChEBI" id="CHEBI:43474"/>
        <dbReference type="ChEBI" id="CHEBI:57705"/>
        <dbReference type="ChEBI" id="CHEBI:58702"/>
        <dbReference type="ChEBI" id="CHEBI:68483"/>
        <dbReference type="EC" id="2.5.1.7"/>
    </reaction>
</comment>
<feature type="domain" description="Enolpyruvate transferase" evidence="13">
    <location>
        <begin position="9"/>
        <end position="408"/>
    </location>
</feature>
<keyword evidence="7 12" id="KW-0573">Peptidoglycan synthesis</keyword>
<comment type="similarity">
    <text evidence="10 12">Belongs to the EPSP synthase family. MurA subfamily.</text>
</comment>
<dbReference type="InterPro" id="IPR050068">
    <property type="entry name" value="MurA_subfamily"/>
</dbReference>
<dbReference type="HAMAP" id="MF_00111">
    <property type="entry name" value="MurA"/>
    <property type="match status" value="1"/>
</dbReference>
<dbReference type="GO" id="GO:0019277">
    <property type="term" value="P:UDP-N-acetylgalactosamine biosynthetic process"/>
    <property type="evidence" value="ECO:0007669"/>
    <property type="project" value="InterPro"/>
</dbReference>
<dbReference type="InterPro" id="IPR001986">
    <property type="entry name" value="Enolpyruvate_Tfrase_dom"/>
</dbReference>
<evidence type="ECO:0000313" key="14">
    <source>
        <dbReference type="EMBL" id="RFT16996.1"/>
    </source>
</evidence>
<keyword evidence="3 12" id="KW-0963">Cytoplasm</keyword>
<keyword evidence="8 12" id="KW-0131">Cell cycle</keyword>
<evidence type="ECO:0000259" key="13">
    <source>
        <dbReference type="Pfam" id="PF00275"/>
    </source>
</evidence>
<gene>
    <name evidence="12" type="primary">murA</name>
    <name evidence="14" type="ORF">OP8BY_0938</name>
</gene>
<evidence type="ECO:0000256" key="12">
    <source>
        <dbReference type="HAMAP-Rule" id="MF_00111"/>
    </source>
</evidence>
<dbReference type="SUPFAM" id="SSF55205">
    <property type="entry name" value="EPT/RTPC-like"/>
    <property type="match status" value="1"/>
</dbReference>
<feature type="active site" description="Proton donor" evidence="12">
    <location>
        <position position="118"/>
    </location>
</feature>
<dbReference type="AlphaFoldDB" id="A0A3E2BQT7"/>
<evidence type="ECO:0000256" key="5">
    <source>
        <dbReference type="ARBA" id="ARBA00022679"/>
    </source>
</evidence>
<dbReference type="NCBIfam" id="NF006873">
    <property type="entry name" value="PRK09369.1"/>
    <property type="match status" value="1"/>
</dbReference>
<feature type="binding site" evidence="12">
    <location>
        <begin position="24"/>
        <end position="25"/>
    </location>
    <ligand>
        <name>phosphoenolpyruvate</name>
        <dbReference type="ChEBI" id="CHEBI:58702"/>
    </ligand>
</feature>
<dbReference type="GO" id="GO:0051301">
    <property type="term" value="P:cell division"/>
    <property type="evidence" value="ECO:0007669"/>
    <property type="project" value="UniProtKB-KW"/>
</dbReference>
<comment type="subcellular location">
    <subcellularLocation>
        <location evidence="1 12">Cytoplasm</location>
    </subcellularLocation>
</comment>